<evidence type="ECO:0000313" key="6">
    <source>
        <dbReference type="Proteomes" id="UP000271624"/>
    </source>
</evidence>
<dbReference type="PANTHER" id="PTHR45766">
    <property type="entry name" value="DNA ANNEALING HELICASE AND ENDONUCLEASE ZRANB3 FAMILY MEMBER"/>
    <property type="match status" value="1"/>
</dbReference>
<accession>A0A3S5K2V1</accession>
<protein>
    <recommendedName>
        <fullName evidence="7">Helicase</fullName>
    </recommendedName>
</protein>
<evidence type="ECO:0000313" key="5">
    <source>
        <dbReference type="EMBL" id="RUS93957.1"/>
    </source>
</evidence>
<evidence type="ECO:0000259" key="3">
    <source>
        <dbReference type="PROSITE" id="PS51192"/>
    </source>
</evidence>
<feature type="region of interest" description="Disordered" evidence="2">
    <location>
        <begin position="341"/>
        <end position="362"/>
    </location>
</feature>
<dbReference type="InterPro" id="IPR027417">
    <property type="entry name" value="P-loop_NTPase"/>
</dbReference>
<evidence type="ECO:0000256" key="2">
    <source>
        <dbReference type="SAM" id="MobiDB-lite"/>
    </source>
</evidence>
<dbReference type="Gene3D" id="3.40.50.300">
    <property type="entry name" value="P-loop containing nucleotide triphosphate hydrolases"/>
    <property type="match status" value="1"/>
</dbReference>
<comment type="caution">
    <text evidence="5">The sequence shown here is derived from an EMBL/GenBank/DDBJ whole genome shotgun (WGS) entry which is preliminary data.</text>
</comment>
<proteinExistence type="predicted"/>
<dbReference type="PROSITE" id="PS51192">
    <property type="entry name" value="HELICASE_ATP_BIND_1"/>
    <property type="match status" value="1"/>
</dbReference>
<sequence length="693" mass="80154">MQDFGVAVCADSVGLGKSRLAATVAKLYGEQNNGAKVAIIAAKKLHDNWEREMAELGFSSNNYELYNKNLMSRKGNNFLTEFNRYGGADIIILDEAHEGIRNYRNRIHRTCLQIQEQDRKSGRQRYFLLLTATPWNNRREDIYNILSPFLNRPEGFNQLNLPGELVTWFQSRDIGVENFTDNTEIFRRVYKELFLQRTRQMLREATPDMNLYAKRVAEWLPVEFEISTEEALEQIFTQFEDSLFIPFADPIRYLRENVEQRSLLRNQRRLFLQRAESSMYALQRTIKGFGSRIRKLQNLLEQVTPDADGLKQFLLVHYEFESLPKNQPTLFDQDDWETFNEDYEEEEEDESDEDQEEGQQRRQQLRTLINNYTDALRDNPEQAQYIYNRILSDCEGDLRQLDQVQNLLAGEFLRDHKREQVTNKVKELIDKGHKVLLISTFSDTVIDYYDYMCRDGIIGAKGIGMAIGATKSYYRNNSSAAITVAPHNFYKGSNHRTGVKRAQVFRLFAPVASCKKPTDRPTKSEEISVLIGSETLSVGQNLQDADYIINIDLPWNPMILEQRIGRIDRPKAHKCENIYIYYANSESQLLRQASRLANLNKKLVGELATGEGEIPTITDVKNLGASIYGDTLFDSEVLPGYIDFINSLVNARKLEQGNLQEESLALMLINYVQSNQCHSKKVINVTYGTQWFH</sequence>
<dbReference type="SMART" id="SM00490">
    <property type="entry name" value="HELICc"/>
    <property type="match status" value="1"/>
</dbReference>
<dbReference type="InterPro" id="IPR049730">
    <property type="entry name" value="SNF2/RAD54-like_C"/>
</dbReference>
<dbReference type="Proteomes" id="UP000271624">
    <property type="component" value="Unassembled WGS sequence"/>
</dbReference>
<dbReference type="GO" id="GO:0016787">
    <property type="term" value="F:hydrolase activity"/>
    <property type="evidence" value="ECO:0007669"/>
    <property type="project" value="UniProtKB-KW"/>
</dbReference>
<dbReference type="EMBL" id="RSCL01000053">
    <property type="protein sequence ID" value="RUS93957.1"/>
    <property type="molecule type" value="Genomic_DNA"/>
</dbReference>
<keyword evidence="6" id="KW-1185">Reference proteome</keyword>
<keyword evidence="1" id="KW-0378">Hydrolase</keyword>
<organism evidence="5 6">
    <name type="scientific">Dulcicalothrix desertica PCC 7102</name>
    <dbReference type="NCBI Taxonomy" id="232991"/>
    <lineage>
        <taxon>Bacteria</taxon>
        <taxon>Bacillati</taxon>
        <taxon>Cyanobacteriota</taxon>
        <taxon>Cyanophyceae</taxon>
        <taxon>Nostocales</taxon>
        <taxon>Calotrichaceae</taxon>
        <taxon>Dulcicalothrix</taxon>
    </lineage>
</organism>
<gene>
    <name evidence="5" type="ORF">DSM106972_094940</name>
</gene>
<dbReference type="AlphaFoldDB" id="A0A3S5K2V1"/>
<reference evidence="5" key="1">
    <citation type="submission" date="2018-12" db="EMBL/GenBank/DDBJ databases">
        <authorList>
            <person name="Will S."/>
            <person name="Neumann-Schaal M."/>
            <person name="Henke P."/>
        </authorList>
    </citation>
    <scope>NUCLEOTIDE SEQUENCE</scope>
    <source>
        <strain evidence="5">PCC 7102</strain>
    </source>
</reference>
<dbReference type="SUPFAM" id="SSF52540">
    <property type="entry name" value="P-loop containing nucleoside triphosphate hydrolases"/>
    <property type="match status" value="2"/>
</dbReference>
<dbReference type="InterPro" id="IPR001650">
    <property type="entry name" value="Helicase_C-like"/>
</dbReference>
<feature type="domain" description="Helicase ATP-binding" evidence="3">
    <location>
        <begin position="1"/>
        <end position="152"/>
    </location>
</feature>
<dbReference type="Pfam" id="PF00271">
    <property type="entry name" value="Helicase_C"/>
    <property type="match status" value="1"/>
</dbReference>
<feature type="domain" description="Helicase C-terminal" evidence="4">
    <location>
        <begin position="417"/>
        <end position="615"/>
    </location>
</feature>
<dbReference type="CDD" id="cd18793">
    <property type="entry name" value="SF2_C_SNF"/>
    <property type="match status" value="1"/>
</dbReference>
<name>A0A3S5K2V1_9CYAN</name>
<dbReference type="Gene3D" id="3.40.50.10810">
    <property type="entry name" value="Tandem AAA-ATPase domain"/>
    <property type="match status" value="1"/>
</dbReference>
<dbReference type="PROSITE" id="PS51194">
    <property type="entry name" value="HELICASE_CTER"/>
    <property type="match status" value="1"/>
</dbReference>
<dbReference type="PANTHER" id="PTHR45766:SF6">
    <property type="entry name" value="SWI_SNF-RELATED MATRIX-ASSOCIATED ACTIN-DEPENDENT REGULATOR OF CHROMATIN SUBFAMILY A-LIKE PROTEIN 1"/>
    <property type="match status" value="1"/>
</dbReference>
<evidence type="ECO:0008006" key="7">
    <source>
        <dbReference type="Google" id="ProtNLM"/>
    </source>
</evidence>
<dbReference type="InterPro" id="IPR038718">
    <property type="entry name" value="SNF2-like_sf"/>
</dbReference>
<evidence type="ECO:0000256" key="1">
    <source>
        <dbReference type="ARBA" id="ARBA00022801"/>
    </source>
</evidence>
<feature type="compositionally biased region" description="Acidic residues" evidence="2">
    <location>
        <begin position="341"/>
        <end position="357"/>
    </location>
</feature>
<dbReference type="InterPro" id="IPR014001">
    <property type="entry name" value="Helicase_ATP-bd"/>
</dbReference>
<reference evidence="5" key="2">
    <citation type="journal article" date="2019" name="Genome Biol. Evol.">
        <title>Day and night: Metabolic profiles and evolutionary relationships of six axenic non-marine cyanobacteria.</title>
        <authorList>
            <person name="Will S.E."/>
            <person name="Henke P."/>
            <person name="Boedeker C."/>
            <person name="Huang S."/>
            <person name="Brinkmann H."/>
            <person name="Rohde M."/>
            <person name="Jarek M."/>
            <person name="Friedl T."/>
            <person name="Seufert S."/>
            <person name="Schumacher M."/>
            <person name="Overmann J."/>
            <person name="Neumann-Schaal M."/>
            <person name="Petersen J."/>
        </authorList>
    </citation>
    <scope>NUCLEOTIDE SEQUENCE [LARGE SCALE GENOMIC DNA]</scope>
    <source>
        <strain evidence="5">PCC 7102</strain>
    </source>
</reference>
<evidence type="ECO:0000259" key="4">
    <source>
        <dbReference type="PROSITE" id="PS51194"/>
    </source>
</evidence>